<proteinExistence type="predicted"/>
<dbReference type="AlphaFoldDB" id="A0A4U0T8M5"/>
<evidence type="ECO:0000259" key="2">
    <source>
        <dbReference type="Pfam" id="PF14311"/>
    </source>
</evidence>
<accession>A0A4U0T8M5</accession>
<comment type="caution">
    <text evidence="3">The sequence shown here is derived from an EMBL/GenBank/DDBJ whole genome shotgun (WGS) entry which is preliminary data.</text>
</comment>
<protein>
    <recommendedName>
        <fullName evidence="2">Treble clef zinc finger domain-containing protein</fullName>
    </recommendedName>
</protein>
<keyword evidence="4" id="KW-1185">Reference proteome</keyword>
<feature type="domain" description="Treble clef zinc finger" evidence="2">
    <location>
        <begin position="44"/>
        <end position="86"/>
    </location>
</feature>
<dbReference type="Proteomes" id="UP000305778">
    <property type="component" value="Unassembled WGS sequence"/>
</dbReference>
<dbReference type="OrthoDB" id="3196679at2"/>
<gene>
    <name evidence="3" type="ORF">FCI23_14110</name>
</gene>
<evidence type="ECO:0000256" key="1">
    <source>
        <dbReference type="SAM" id="MobiDB-lite"/>
    </source>
</evidence>
<name>A0A4U0T8M5_9ACTN</name>
<reference evidence="3 4" key="1">
    <citation type="submission" date="2019-04" db="EMBL/GenBank/DDBJ databases">
        <title>Streptomyces oryziradicis sp. nov., a novel actinomycete isolated from rhizosphere soil of rice (Oryza sativa L.).</title>
        <authorList>
            <person name="Li C."/>
        </authorList>
    </citation>
    <scope>NUCLEOTIDE SEQUENCE [LARGE SCALE GENOMIC DNA]</scope>
    <source>
        <strain evidence="3 4">NEAU-C40</strain>
    </source>
</reference>
<dbReference type="EMBL" id="SUMC01000010">
    <property type="protein sequence ID" value="TKA11075.1"/>
    <property type="molecule type" value="Genomic_DNA"/>
</dbReference>
<dbReference type="InterPro" id="IPR025487">
    <property type="entry name" value="DUF4379"/>
</dbReference>
<feature type="region of interest" description="Disordered" evidence="1">
    <location>
        <begin position="81"/>
        <end position="139"/>
    </location>
</feature>
<sequence length="139" mass="15138">MWISHGCGRRTSPARASVRRPDRAEEGGRGALGVSLVEAYPQVAAMWLQERNGGLTPQKATPKMQVAVWWRCAAGHEWEERISNRTAMPKWRTAMSPPAASASTTGSPTPSPCAGTRRGCGRSRPSGRKRRSRQAARSV</sequence>
<feature type="compositionally biased region" description="Low complexity" evidence="1">
    <location>
        <begin position="93"/>
        <end position="117"/>
    </location>
</feature>
<dbReference type="Pfam" id="PF14311">
    <property type="entry name" value="DUF4379"/>
    <property type="match status" value="1"/>
</dbReference>
<feature type="region of interest" description="Disordered" evidence="1">
    <location>
        <begin position="1"/>
        <end position="27"/>
    </location>
</feature>
<evidence type="ECO:0000313" key="4">
    <source>
        <dbReference type="Proteomes" id="UP000305778"/>
    </source>
</evidence>
<evidence type="ECO:0000313" key="3">
    <source>
        <dbReference type="EMBL" id="TKA11075.1"/>
    </source>
</evidence>
<feature type="compositionally biased region" description="Basic residues" evidence="1">
    <location>
        <begin position="119"/>
        <end position="139"/>
    </location>
</feature>
<organism evidence="3 4">
    <name type="scientific">Actinacidiphila oryziradicis</name>
    <dbReference type="NCBI Taxonomy" id="2571141"/>
    <lineage>
        <taxon>Bacteria</taxon>
        <taxon>Bacillati</taxon>
        <taxon>Actinomycetota</taxon>
        <taxon>Actinomycetes</taxon>
        <taxon>Kitasatosporales</taxon>
        <taxon>Streptomycetaceae</taxon>
        <taxon>Actinacidiphila</taxon>
    </lineage>
</organism>